<evidence type="ECO:0000256" key="1">
    <source>
        <dbReference type="SAM" id="MobiDB-lite"/>
    </source>
</evidence>
<feature type="transmembrane region" description="Helical" evidence="2">
    <location>
        <begin position="29"/>
        <end position="46"/>
    </location>
</feature>
<evidence type="ECO:0000256" key="2">
    <source>
        <dbReference type="SAM" id="Phobius"/>
    </source>
</evidence>
<proteinExistence type="predicted"/>
<keyword evidence="2" id="KW-0472">Membrane</keyword>
<dbReference type="Proteomes" id="UP000055024">
    <property type="component" value="Unassembled WGS sequence"/>
</dbReference>
<organism evidence="3 4">
    <name type="scientific">Trichinella zimbabwensis</name>
    <dbReference type="NCBI Taxonomy" id="268475"/>
    <lineage>
        <taxon>Eukaryota</taxon>
        <taxon>Metazoa</taxon>
        <taxon>Ecdysozoa</taxon>
        <taxon>Nematoda</taxon>
        <taxon>Enoplea</taxon>
        <taxon>Dorylaimia</taxon>
        <taxon>Trichinellida</taxon>
        <taxon>Trichinellidae</taxon>
        <taxon>Trichinella</taxon>
    </lineage>
</organism>
<evidence type="ECO:0000313" key="4">
    <source>
        <dbReference type="Proteomes" id="UP000055024"/>
    </source>
</evidence>
<keyword evidence="4" id="KW-1185">Reference proteome</keyword>
<keyword evidence="2" id="KW-0812">Transmembrane</keyword>
<dbReference type="OrthoDB" id="5920516at2759"/>
<keyword evidence="2" id="KW-1133">Transmembrane helix</keyword>
<evidence type="ECO:0000313" key="3">
    <source>
        <dbReference type="EMBL" id="KRZ01615.1"/>
    </source>
</evidence>
<name>A0A0V1GTY7_9BILA</name>
<reference evidence="3 4" key="1">
    <citation type="submission" date="2015-01" db="EMBL/GenBank/DDBJ databases">
        <title>Evolution of Trichinella species and genotypes.</title>
        <authorList>
            <person name="Korhonen P.K."/>
            <person name="Edoardo P."/>
            <person name="Giuseppe L.R."/>
            <person name="Gasser R.B."/>
        </authorList>
    </citation>
    <scope>NUCLEOTIDE SEQUENCE [LARGE SCALE GENOMIC DNA]</scope>
    <source>
        <strain evidence="3">ISS1029</strain>
    </source>
</reference>
<sequence length="87" mass="9280">MSGPVDQSGASVWNRGTGAAVDQSPVRSASFPFTLIFLSFILALAAKRKVGKDFPFALKAICFSTCTFKGGIDKAAKFVLCNKYLPT</sequence>
<accession>A0A0V1GTY7</accession>
<comment type="caution">
    <text evidence="3">The sequence shown here is derived from an EMBL/GenBank/DDBJ whole genome shotgun (WGS) entry which is preliminary data.</text>
</comment>
<feature type="region of interest" description="Disordered" evidence="1">
    <location>
        <begin position="1"/>
        <end position="24"/>
    </location>
</feature>
<dbReference type="AlphaFoldDB" id="A0A0V1GTY7"/>
<gene>
    <name evidence="3" type="ORF">T11_7242</name>
</gene>
<dbReference type="EMBL" id="JYDP01000274">
    <property type="protein sequence ID" value="KRZ01615.1"/>
    <property type="molecule type" value="Genomic_DNA"/>
</dbReference>
<protein>
    <submittedName>
        <fullName evidence="3">Uncharacterized protein</fullName>
    </submittedName>
</protein>